<organism evidence="1 2">
    <name type="scientific">Bacillus badius</name>
    <dbReference type="NCBI Taxonomy" id="1455"/>
    <lineage>
        <taxon>Bacteria</taxon>
        <taxon>Bacillati</taxon>
        <taxon>Bacillota</taxon>
        <taxon>Bacilli</taxon>
        <taxon>Bacillales</taxon>
        <taxon>Bacillaceae</taxon>
        <taxon>Pseudobacillus</taxon>
    </lineage>
</organism>
<accession>A0ABR5AVN8</accession>
<dbReference type="RefSeq" id="WP_041113558.1">
    <property type="nucleotide sequence ID" value="NZ_BSSZ01000004.1"/>
</dbReference>
<keyword evidence="2" id="KW-1185">Reference proteome</keyword>
<reference evidence="1 2" key="1">
    <citation type="submission" date="2015-01" db="EMBL/GenBank/DDBJ databases">
        <title>Genome Assembly of Bacillus badius MTCC 1458.</title>
        <authorList>
            <person name="Verma A."/>
            <person name="Khatri I."/>
            <person name="Mual P."/>
            <person name="Subramanian S."/>
            <person name="Krishnamurthi S."/>
        </authorList>
    </citation>
    <scope>NUCLEOTIDE SEQUENCE [LARGE SCALE GENOMIC DNA]</scope>
    <source>
        <strain evidence="1 2">MTCC 1458</strain>
    </source>
</reference>
<comment type="caution">
    <text evidence="1">The sequence shown here is derived from an EMBL/GenBank/DDBJ whole genome shotgun (WGS) entry which is preliminary data.</text>
</comment>
<dbReference type="InterPro" id="IPR012452">
    <property type="entry name" value="DUF1657"/>
</dbReference>
<protein>
    <recommendedName>
        <fullName evidence="3">DUF1657 domain-containing protein</fullName>
    </recommendedName>
</protein>
<gene>
    <name evidence="1" type="ORF">SD77_3623</name>
</gene>
<name>A0ABR5AVN8_BACBA</name>
<proteinExistence type="predicted"/>
<sequence>MTVASSVKTCTAGLKQAEAVFSKLALLSSDPKAQQVFHESMRTMQEIIERMNKRIFEIENEEPQYRGF</sequence>
<evidence type="ECO:0000313" key="2">
    <source>
        <dbReference type="Proteomes" id="UP000031982"/>
    </source>
</evidence>
<dbReference type="Pfam" id="PF07870">
    <property type="entry name" value="DUF1657"/>
    <property type="match status" value="1"/>
</dbReference>
<dbReference type="Proteomes" id="UP000031982">
    <property type="component" value="Unassembled WGS sequence"/>
</dbReference>
<dbReference type="EMBL" id="JXLP01000005">
    <property type="protein sequence ID" value="KIL78822.1"/>
    <property type="molecule type" value="Genomic_DNA"/>
</dbReference>
<evidence type="ECO:0008006" key="3">
    <source>
        <dbReference type="Google" id="ProtNLM"/>
    </source>
</evidence>
<evidence type="ECO:0000313" key="1">
    <source>
        <dbReference type="EMBL" id="KIL78822.1"/>
    </source>
</evidence>